<dbReference type="GO" id="GO:0009425">
    <property type="term" value="C:bacterial-type flagellum basal body"/>
    <property type="evidence" value="ECO:0007669"/>
    <property type="project" value="InterPro"/>
</dbReference>
<evidence type="ECO:0000256" key="7">
    <source>
        <dbReference type="ARBA" id="ARBA00022779"/>
    </source>
</evidence>
<keyword evidence="11" id="KW-0969">Cilium</keyword>
<comment type="function">
    <text evidence="1 10">Controls the rotational direction of flagella during chemotaxis.</text>
</comment>
<comment type="subcellular location">
    <subcellularLocation>
        <location evidence="10">Cell inner membrane</location>
    </subcellularLocation>
    <subcellularLocation>
        <location evidence="2">Cell membrane</location>
        <topology evidence="2">Single-pass membrane protein</topology>
    </subcellularLocation>
</comment>
<dbReference type="PANTHER" id="PTHR35091">
    <property type="entry name" value="FLAGELLAR PROTEIN FLIL"/>
    <property type="match status" value="1"/>
</dbReference>
<keyword evidence="5 10" id="KW-0145">Chemotaxis</keyword>
<evidence type="ECO:0000256" key="5">
    <source>
        <dbReference type="ARBA" id="ARBA00022500"/>
    </source>
</evidence>
<dbReference type="InterPro" id="IPR005503">
    <property type="entry name" value="FliL"/>
</dbReference>
<dbReference type="GO" id="GO:0005886">
    <property type="term" value="C:plasma membrane"/>
    <property type="evidence" value="ECO:0007669"/>
    <property type="project" value="UniProtKB-SubCell"/>
</dbReference>
<protein>
    <recommendedName>
        <fullName evidence="10">Flagellar protein FliL</fullName>
    </recommendedName>
</protein>
<dbReference type="EMBL" id="JALJXV010000006">
    <property type="protein sequence ID" value="MCP1675599.1"/>
    <property type="molecule type" value="Genomic_DNA"/>
</dbReference>
<dbReference type="RefSeq" id="WP_253479182.1">
    <property type="nucleotide sequence ID" value="NZ_JALJXV010000006.1"/>
</dbReference>
<evidence type="ECO:0000256" key="8">
    <source>
        <dbReference type="ARBA" id="ARBA00022989"/>
    </source>
</evidence>
<dbReference type="Pfam" id="PF03748">
    <property type="entry name" value="FliL"/>
    <property type="match status" value="1"/>
</dbReference>
<keyword evidence="9 10" id="KW-0472">Membrane</keyword>
<comment type="caution">
    <text evidence="11">The sequence shown here is derived from an EMBL/GenBank/DDBJ whole genome shotgun (WGS) entry which is preliminary data.</text>
</comment>
<dbReference type="Proteomes" id="UP001205843">
    <property type="component" value="Unassembled WGS sequence"/>
</dbReference>
<dbReference type="GO" id="GO:0006935">
    <property type="term" value="P:chemotaxis"/>
    <property type="evidence" value="ECO:0007669"/>
    <property type="project" value="UniProtKB-KW"/>
</dbReference>
<evidence type="ECO:0000313" key="12">
    <source>
        <dbReference type="Proteomes" id="UP001205843"/>
    </source>
</evidence>
<keyword evidence="10" id="KW-0997">Cell inner membrane</keyword>
<dbReference type="GO" id="GO:0071978">
    <property type="term" value="P:bacterial-type flagellum-dependent swarming motility"/>
    <property type="evidence" value="ECO:0007669"/>
    <property type="project" value="TreeGrafter"/>
</dbReference>
<organism evidence="11 12">
    <name type="scientific">Natronocella acetinitrilica</name>
    <dbReference type="NCBI Taxonomy" id="414046"/>
    <lineage>
        <taxon>Bacteria</taxon>
        <taxon>Pseudomonadati</taxon>
        <taxon>Pseudomonadota</taxon>
        <taxon>Gammaproteobacteria</taxon>
        <taxon>Chromatiales</taxon>
        <taxon>Ectothiorhodospiraceae</taxon>
        <taxon>Natronocella</taxon>
    </lineage>
</organism>
<evidence type="ECO:0000256" key="9">
    <source>
        <dbReference type="ARBA" id="ARBA00023136"/>
    </source>
</evidence>
<comment type="similarity">
    <text evidence="3 10">Belongs to the FliL family.</text>
</comment>
<name>A0AAE3G5V5_9GAMM</name>
<evidence type="ECO:0000256" key="6">
    <source>
        <dbReference type="ARBA" id="ARBA00022692"/>
    </source>
</evidence>
<dbReference type="PANTHER" id="PTHR35091:SF2">
    <property type="entry name" value="FLAGELLAR PROTEIN FLIL"/>
    <property type="match status" value="1"/>
</dbReference>
<keyword evidence="11" id="KW-0282">Flagellum</keyword>
<sequence length="164" mass="17621">MDRNKQQGAAKIIIIVGLLVLILVGAGTGAALYLSGVLAGDDAGVAGTDGAPAAEPPRGPAQYLELDPAITVNIGRDGRRAVLQARVQLMARDEMILQDVRKHMPLVRNNLILLFSEQEYDALTGREGKEALQRLALDEINAILEQESAQGPVEALYFTSFVMQ</sequence>
<accession>A0AAE3G5V5</accession>
<proteinExistence type="inferred from homology"/>
<evidence type="ECO:0000256" key="4">
    <source>
        <dbReference type="ARBA" id="ARBA00022475"/>
    </source>
</evidence>
<reference evidence="11" key="1">
    <citation type="submission" date="2022-03" db="EMBL/GenBank/DDBJ databases">
        <title>Genomic Encyclopedia of Type Strains, Phase III (KMG-III): the genomes of soil and plant-associated and newly described type strains.</title>
        <authorList>
            <person name="Whitman W."/>
        </authorList>
    </citation>
    <scope>NUCLEOTIDE SEQUENCE</scope>
    <source>
        <strain evidence="11">ANL 6-2</strain>
    </source>
</reference>
<evidence type="ECO:0000256" key="2">
    <source>
        <dbReference type="ARBA" id="ARBA00004162"/>
    </source>
</evidence>
<keyword evidence="4" id="KW-1003">Cell membrane</keyword>
<dbReference type="AlphaFoldDB" id="A0AAE3G5V5"/>
<feature type="transmembrane region" description="Helical" evidence="10">
    <location>
        <begin position="12"/>
        <end position="34"/>
    </location>
</feature>
<gene>
    <name evidence="11" type="ORF">J2T57_002749</name>
</gene>
<evidence type="ECO:0000256" key="1">
    <source>
        <dbReference type="ARBA" id="ARBA00002254"/>
    </source>
</evidence>
<evidence type="ECO:0000256" key="3">
    <source>
        <dbReference type="ARBA" id="ARBA00008281"/>
    </source>
</evidence>
<keyword evidence="7 10" id="KW-0283">Flagellar rotation</keyword>
<evidence type="ECO:0000256" key="10">
    <source>
        <dbReference type="RuleBase" id="RU364125"/>
    </source>
</evidence>
<keyword evidence="11" id="KW-0966">Cell projection</keyword>
<keyword evidence="8 10" id="KW-1133">Transmembrane helix</keyword>
<keyword evidence="6 10" id="KW-0812">Transmembrane</keyword>
<keyword evidence="12" id="KW-1185">Reference proteome</keyword>
<evidence type="ECO:0000313" key="11">
    <source>
        <dbReference type="EMBL" id="MCP1675599.1"/>
    </source>
</evidence>